<gene>
    <name evidence="2" type="ORF">Agub_g16098</name>
    <name evidence="3" type="ORF">Agub_g16102</name>
</gene>
<evidence type="ECO:0000313" key="4">
    <source>
        <dbReference type="Proteomes" id="UP001054857"/>
    </source>
</evidence>
<dbReference type="Proteomes" id="UP001054857">
    <property type="component" value="Unassembled WGS sequence"/>
</dbReference>
<reference evidence="3 4" key="2">
    <citation type="journal article" date="2021" name="Sci. Rep.">
        <title>Genome sequencing of the multicellular alga Astrephomene provides insights into convergent evolution of germ-soma differentiation.</title>
        <authorList>
            <person name="Yamashita S."/>
            <person name="Yamamoto K."/>
            <person name="Matsuzaki R."/>
            <person name="Suzuki S."/>
            <person name="Yamaguchi H."/>
            <person name="Hirooka S."/>
            <person name="Minakuchi Y."/>
            <person name="Miyagishima S."/>
            <person name="Kawachi M."/>
            <person name="Toyoda A."/>
            <person name="Nozaki H."/>
        </authorList>
    </citation>
    <scope>NUCLEOTIDE SEQUENCE [LARGE SCALE GENOMIC DNA]</scope>
    <source>
        <strain evidence="3 4">NIES-4017</strain>
    </source>
</reference>
<name>A0AAD3E409_9CHLO</name>
<dbReference type="AlphaFoldDB" id="A0AAD3E409"/>
<feature type="compositionally biased region" description="Low complexity" evidence="1">
    <location>
        <begin position="226"/>
        <end position="247"/>
    </location>
</feature>
<evidence type="ECO:0000313" key="2">
    <source>
        <dbReference type="EMBL" id="GFR53287.1"/>
    </source>
</evidence>
<evidence type="ECO:0000256" key="1">
    <source>
        <dbReference type="SAM" id="MobiDB-lite"/>
    </source>
</evidence>
<sequence>DGTQPAQDTQVDGAVETQAATSINGTGSGGGLTALPPGPSSVLMHGYTGYGLTGYGDQAFFSNSNPLSTFLSTPAGNPFLAARALRLYGKQTANVVMETEPQAAADMLALLACTDPKSCLVELVRLKDFLSKPSAPGQGKVAAELVMHAPILLTTLLGQEAYENLSKTKGQARVNLLQAMLHHQLAGYNGKCNEKVGCTPSVEPLPQDRRLSFGVAASSMAPTMMRPRPFSPSAAARTAAPPSGRPSLPASFKNEGVTYKQNKLVPFIFVSTCGSVSRTTSEGIKVLEAKIQVGTGHLVIKTRLAAGKNPKEVQVRRLVASTFMSSEDLGLLGLTSASDLKGHSSGSHQLGTKDGDKTNVALDNLVIKKRG</sequence>
<keyword evidence="4" id="KW-1185">Reference proteome</keyword>
<reference evidence="3" key="1">
    <citation type="submission" date="2020-08" db="EMBL/GenBank/DDBJ databases">
        <authorList>
            <person name="Yamashita S."/>
            <person name="Nozaki H."/>
        </authorList>
    </citation>
    <scope>NUCLEOTIDE SEQUENCE</scope>
    <source>
        <strain evidence="3">NIES-4017</strain>
    </source>
</reference>
<protein>
    <submittedName>
        <fullName evidence="3">Uncharacterized protein</fullName>
    </submittedName>
</protein>
<proteinExistence type="predicted"/>
<comment type="caution">
    <text evidence="3">The sequence shown here is derived from an EMBL/GenBank/DDBJ whole genome shotgun (WGS) entry which is preliminary data.</text>
</comment>
<accession>A0AAD3E409</accession>
<dbReference type="EMBL" id="BMAR01000129">
    <property type="protein sequence ID" value="GFR53290.1"/>
    <property type="molecule type" value="Genomic_DNA"/>
</dbReference>
<evidence type="ECO:0000313" key="3">
    <source>
        <dbReference type="EMBL" id="GFR53290.1"/>
    </source>
</evidence>
<feature type="non-terminal residue" evidence="3">
    <location>
        <position position="1"/>
    </location>
</feature>
<organism evidence="3 4">
    <name type="scientific">Astrephomene gubernaculifera</name>
    <dbReference type="NCBI Taxonomy" id="47775"/>
    <lineage>
        <taxon>Eukaryota</taxon>
        <taxon>Viridiplantae</taxon>
        <taxon>Chlorophyta</taxon>
        <taxon>core chlorophytes</taxon>
        <taxon>Chlorophyceae</taxon>
        <taxon>CS clade</taxon>
        <taxon>Chlamydomonadales</taxon>
        <taxon>Astrephomenaceae</taxon>
        <taxon>Astrephomene</taxon>
    </lineage>
</organism>
<dbReference type="EMBL" id="BMAR01000129">
    <property type="protein sequence ID" value="GFR53287.1"/>
    <property type="molecule type" value="Genomic_DNA"/>
</dbReference>
<feature type="region of interest" description="Disordered" evidence="1">
    <location>
        <begin position="224"/>
        <end position="249"/>
    </location>
</feature>